<accession>A0ABT3GHK3</accession>
<keyword evidence="8" id="KW-1185">Reference proteome</keyword>
<reference evidence="7 8" key="1">
    <citation type="submission" date="2022-10" db="EMBL/GenBank/DDBJ databases">
        <title>Luteolibacter arcticus strain CCTCC AB 2014275, whole genome shotgun sequencing project.</title>
        <authorList>
            <person name="Zhao G."/>
            <person name="Shen L."/>
        </authorList>
    </citation>
    <scope>NUCLEOTIDE SEQUENCE [LARGE SCALE GENOMIC DNA]</scope>
    <source>
        <strain evidence="7 8">CCTCC AB 2014275</strain>
    </source>
</reference>
<dbReference type="PANTHER" id="PTHR43806">
    <property type="entry name" value="PEPTIDASE S8"/>
    <property type="match status" value="1"/>
</dbReference>
<evidence type="ECO:0000256" key="3">
    <source>
        <dbReference type="ARBA" id="ARBA00022801"/>
    </source>
</evidence>
<proteinExistence type="inferred from homology"/>
<feature type="active site" description="Charge relay system" evidence="5">
    <location>
        <position position="85"/>
    </location>
</feature>
<dbReference type="Gene3D" id="3.40.50.200">
    <property type="entry name" value="Peptidase S8/S53 domain"/>
    <property type="match status" value="1"/>
</dbReference>
<keyword evidence="2 5" id="KW-0645">Protease</keyword>
<evidence type="ECO:0000313" key="8">
    <source>
        <dbReference type="Proteomes" id="UP001320876"/>
    </source>
</evidence>
<dbReference type="RefSeq" id="WP_264486925.1">
    <property type="nucleotide sequence ID" value="NZ_JAPDDT010000003.1"/>
</dbReference>
<evidence type="ECO:0000256" key="2">
    <source>
        <dbReference type="ARBA" id="ARBA00022670"/>
    </source>
</evidence>
<comment type="similarity">
    <text evidence="1 5">Belongs to the peptidase S8 family.</text>
</comment>
<evidence type="ECO:0000256" key="1">
    <source>
        <dbReference type="ARBA" id="ARBA00011073"/>
    </source>
</evidence>
<gene>
    <name evidence="7" type="ORF">OKA05_09675</name>
</gene>
<evidence type="ECO:0000256" key="5">
    <source>
        <dbReference type="PROSITE-ProRule" id="PRU01240"/>
    </source>
</evidence>
<dbReference type="Pfam" id="PF00082">
    <property type="entry name" value="Peptidase_S8"/>
    <property type="match status" value="1"/>
</dbReference>
<protein>
    <submittedName>
        <fullName evidence="7">S8 family serine peptidase</fullName>
    </submittedName>
</protein>
<dbReference type="InterPro" id="IPR050131">
    <property type="entry name" value="Peptidase_S8_subtilisin-like"/>
</dbReference>
<name>A0ABT3GHK3_9BACT</name>
<feature type="domain" description="Peptidase S8/S53" evidence="6">
    <location>
        <begin position="83"/>
        <end position="331"/>
    </location>
</feature>
<comment type="caution">
    <text evidence="7">The sequence shown here is derived from an EMBL/GenBank/DDBJ whole genome shotgun (WGS) entry which is preliminary data.</text>
</comment>
<feature type="active site" description="Charge relay system" evidence="5">
    <location>
        <position position="123"/>
    </location>
</feature>
<evidence type="ECO:0000259" key="6">
    <source>
        <dbReference type="Pfam" id="PF00082"/>
    </source>
</evidence>
<dbReference type="Proteomes" id="UP001320876">
    <property type="component" value="Unassembled WGS sequence"/>
</dbReference>
<sequence length="467" mass="48224">MTETALRLSRGIFRILLPILAITQVSAEPFEETRAPAEREIPIEPNGAVADAGWALGRLNKGGCMANASFVYPETTTPVRLYLIDTGVSDAGTWFAQNKNLKSFRSELVRGGNDPQFSTVVAHGTQMLSLIAGPETGAALGTPIHVVNYNIYPGTSPTTTSGRLADAIDRAIGDHAANPALRSVICIAHGSSYPGAQTGILEGAIQEAVDAGITVVVSAGNEGGNASSYIPGAYGTRSGIVCVGASDLNNGILPSSNTGPAVDLFAPGQDVRTLKLSNPQPGSYDFASGTSPASALTAAAALIQLSINPTLTPAQVEEALTTKAAPSVILSQTAPAELLVQVLPDPETDSDLDGVNDILENFFGSNSANAAIKPVPMAIARVSGQARLSFNVASDLFNPATPYVLADGSTWKVWMSDNLTDWQDATTTGALSPGTAANGVIPMTFSVPNAASKVFLRIDVTLPPSAP</sequence>
<organism evidence="7 8">
    <name type="scientific">Luteolibacter arcticus</name>
    <dbReference type="NCBI Taxonomy" id="1581411"/>
    <lineage>
        <taxon>Bacteria</taxon>
        <taxon>Pseudomonadati</taxon>
        <taxon>Verrucomicrobiota</taxon>
        <taxon>Verrucomicrobiia</taxon>
        <taxon>Verrucomicrobiales</taxon>
        <taxon>Verrucomicrobiaceae</taxon>
        <taxon>Luteolibacter</taxon>
    </lineage>
</organism>
<evidence type="ECO:0000313" key="7">
    <source>
        <dbReference type="EMBL" id="MCW1922818.1"/>
    </source>
</evidence>
<dbReference type="SUPFAM" id="SSF52743">
    <property type="entry name" value="Subtilisin-like"/>
    <property type="match status" value="1"/>
</dbReference>
<dbReference type="InterPro" id="IPR000209">
    <property type="entry name" value="Peptidase_S8/S53_dom"/>
</dbReference>
<keyword evidence="4 5" id="KW-0720">Serine protease</keyword>
<dbReference type="EMBL" id="JAPDDT010000003">
    <property type="protein sequence ID" value="MCW1922818.1"/>
    <property type="molecule type" value="Genomic_DNA"/>
</dbReference>
<dbReference type="PROSITE" id="PS51892">
    <property type="entry name" value="SUBTILASE"/>
    <property type="match status" value="1"/>
</dbReference>
<dbReference type="PANTHER" id="PTHR43806:SF11">
    <property type="entry name" value="CEREVISIN-RELATED"/>
    <property type="match status" value="1"/>
</dbReference>
<evidence type="ECO:0000256" key="4">
    <source>
        <dbReference type="ARBA" id="ARBA00022825"/>
    </source>
</evidence>
<dbReference type="InterPro" id="IPR036852">
    <property type="entry name" value="Peptidase_S8/S53_dom_sf"/>
</dbReference>
<feature type="active site" description="Charge relay system" evidence="5">
    <location>
        <position position="291"/>
    </location>
</feature>
<keyword evidence="3 5" id="KW-0378">Hydrolase</keyword>